<name>C1DTW4_SULAA</name>
<evidence type="ECO:0000313" key="2">
    <source>
        <dbReference type="EMBL" id="ACN99271.1"/>
    </source>
</evidence>
<sequence length="162" mass="18720">MKKIFFVILFLFNVSYGQVLLDVPFVKQKDEFCGPASLSSVFKFYGIDIPQEDIGKEVYNPKLKGALITDLEDFAKSKGFKTVLKKSNIDEIKVFIDEKKPVIALIDLGFWIISQPHYVVIVGYNDKGFFVHSGYEEKVFIPYEDFEKKWNKLGKTILVIYK</sequence>
<reference evidence="2 3" key="1">
    <citation type="journal article" date="2009" name="J. Bacteriol.">
        <title>Complete and draft genome sequences of six members of the Aquificales.</title>
        <authorList>
            <person name="Reysenbach A.L."/>
            <person name="Hamamura N."/>
            <person name="Podar M."/>
            <person name="Griffiths E."/>
            <person name="Ferreira S."/>
            <person name="Hochstein R."/>
            <person name="Heidelberg J."/>
            <person name="Johnson J."/>
            <person name="Mead D."/>
            <person name="Pohorille A."/>
            <person name="Sarmiento M."/>
            <person name="Schweighofer K."/>
            <person name="Seshadri R."/>
            <person name="Voytek M.A."/>
        </authorList>
    </citation>
    <scope>NUCLEOTIDE SEQUENCE [LARGE SCALE GENOMIC DNA]</scope>
    <source>
        <strain evidence="3">Az-Fu1 / DSM 15241 / OCM 825</strain>
    </source>
</reference>
<dbReference type="PROSITE" id="PS50990">
    <property type="entry name" value="PEPTIDASE_C39"/>
    <property type="match status" value="1"/>
</dbReference>
<organism evidence="2 3">
    <name type="scientific">Sulfurihydrogenibium azorense (strain DSM 15241 / OCM 825 / Az-Fu1)</name>
    <dbReference type="NCBI Taxonomy" id="204536"/>
    <lineage>
        <taxon>Bacteria</taxon>
        <taxon>Pseudomonadati</taxon>
        <taxon>Aquificota</taxon>
        <taxon>Aquificia</taxon>
        <taxon>Aquificales</taxon>
        <taxon>Hydrogenothermaceae</taxon>
        <taxon>Sulfurihydrogenibium</taxon>
    </lineage>
</organism>
<dbReference type="HOGENOM" id="CLU_108021_1_0_0"/>
<dbReference type="Pfam" id="PF03412">
    <property type="entry name" value="Peptidase_C39"/>
    <property type="match status" value="1"/>
</dbReference>
<proteinExistence type="predicted"/>
<keyword evidence="3" id="KW-1185">Reference proteome</keyword>
<dbReference type="GO" id="GO:0016020">
    <property type="term" value="C:membrane"/>
    <property type="evidence" value="ECO:0007669"/>
    <property type="project" value="InterPro"/>
</dbReference>
<dbReference type="Proteomes" id="UP000001369">
    <property type="component" value="Chromosome"/>
</dbReference>
<evidence type="ECO:0000259" key="1">
    <source>
        <dbReference type="PROSITE" id="PS50990"/>
    </source>
</evidence>
<dbReference type="Gene3D" id="3.90.70.10">
    <property type="entry name" value="Cysteine proteinases"/>
    <property type="match status" value="1"/>
</dbReference>
<dbReference type="GO" id="GO:0008233">
    <property type="term" value="F:peptidase activity"/>
    <property type="evidence" value="ECO:0007669"/>
    <property type="project" value="InterPro"/>
</dbReference>
<protein>
    <submittedName>
        <fullName evidence="2">Peptidase, C39 family</fullName>
    </submittedName>
</protein>
<dbReference type="RefSeq" id="WP_012674589.1">
    <property type="nucleotide sequence ID" value="NC_012438.1"/>
</dbReference>
<dbReference type="GO" id="GO:0006508">
    <property type="term" value="P:proteolysis"/>
    <property type="evidence" value="ECO:0007669"/>
    <property type="project" value="InterPro"/>
</dbReference>
<feature type="domain" description="Peptidase C39" evidence="1">
    <location>
        <begin position="28"/>
        <end position="157"/>
    </location>
</feature>
<dbReference type="GO" id="GO:0005524">
    <property type="term" value="F:ATP binding"/>
    <property type="evidence" value="ECO:0007669"/>
    <property type="project" value="InterPro"/>
</dbReference>
<dbReference type="STRING" id="204536.SULAZ_0561"/>
<accession>C1DTW4</accession>
<dbReference type="InterPro" id="IPR005074">
    <property type="entry name" value="Peptidase_C39"/>
</dbReference>
<evidence type="ECO:0000313" key="3">
    <source>
        <dbReference type="Proteomes" id="UP000001369"/>
    </source>
</evidence>
<dbReference type="AlphaFoldDB" id="C1DTW4"/>
<dbReference type="eggNOG" id="COG3271">
    <property type="taxonomic scope" value="Bacteria"/>
</dbReference>
<gene>
    <name evidence="2" type="ordered locus">SULAZ_0561</name>
</gene>
<dbReference type="EMBL" id="CP001229">
    <property type="protein sequence ID" value="ACN99271.1"/>
    <property type="molecule type" value="Genomic_DNA"/>
</dbReference>
<dbReference type="KEGG" id="saf:SULAZ_0561"/>